<accession>A0A388SF41</accession>
<dbReference type="AlphaFoldDB" id="A0A388SF41"/>
<organism evidence="1 2">
    <name type="scientific">Mesosutterella multiformis</name>
    <dbReference type="NCBI Taxonomy" id="2259133"/>
    <lineage>
        <taxon>Bacteria</taxon>
        <taxon>Pseudomonadati</taxon>
        <taxon>Pseudomonadota</taxon>
        <taxon>Betaproteobacteria</taxon>
        <taxon>Burkholderiales</taxon>
        <taxon>Sutterellaceae</taxon>
        <taxon>Mesosutterella</taxon>
    </lineage>
</organism>
<name>A0A388SF41_9BURK</name>
<sequence length="112" mass="12261">MGCVLITHLFRTHPALSGLSGQARDRFTQKASEGLTTINLLRKRSPWKAQGSEKSRSFQLCGQRPVRTGRREGPHFLRTKNQEFAVLDTAIATSVGTGSEAFTGFFSDFGSG</sequence>
<keyword evidence="2" id="KW-1185">Reference proteome</keyword>
<reference evidence="1 2" key="1">
    <citation type="journal article" date="2018" name="Int. J. Syst. Evol. Microbiol.">
        <title>Mesosutterella multiformis gen. nov., sp. nov., a member of the family Sutterellaceae and Sutterella megalosphaeroides sp. nov., isolated from human faeces.</title>
        <authorList>
            <person name="Sakamoto M."/>
            <person name="Ikeyama N."/>
            <person name="Kunihiro T."/>
            <person name="Iino T."/>
            <person name="Yuki M."/>
            <person name="Ohkuma M."/>
        </authorList>
    </citation>
    <scope>NUCLEOTIDE SEQUENCE [LARGE SCALE GENOMIC DNA]</scope>
    <source>
        <strain evidence="1 2">4NBBH2</strain>
    </source>
</reference>
<dbReference type="EMBL" id="BGZJ01000001">
    <property type="protein sequence ID" value="GBO94293.1"/>
    <property type="molecule type" value="Genomic_DNA"/>
</dbReference>
<protein>
    <submittedName>
        <fullName evidence="1">Uncharacterized protein</fullName>
    </submittedName>
</protein>
<evidence type="ECO:0000313" key="1">
    <source>
        <dbReference type="EMBL" id="GBO94293.1"/>
    </source>
</evidence>
<comment type="caution">
    <text evidence="1">The sequence shown here is derived from an EMBL/GenBank/DDBJ whole genome shotgun (WGS) entry which is preliminary data.</text>
</comment>
<evidence type="ECO:0000313" key="2">
    <source>
        <dbReference type="Proteomes" id="UP000266091"/>
    </source>
</evidence>
<gene>
    <name evidence="1" type="ORF">MESMUL_16470</name>
</gene>
<proteinExistence type="predicted"/>
<dbReference type="Proteomes" id="UP000266091">
    <property type="component" value="Unassembled WGS sequence"/>
</dbReference>